<protein>
    <recommendedName>
        <fullName evidence="3">Integrase</fullName>
    </recommendedName>
</protein>
<dbReference type="GeneID" id="66859717"/>
<evidence type="ECO:0000313" key="2">
    <source>
        <dbReference type="Proteomes" id="UP000829494"/>
    </source>
</evidence>
<organism evidence="1 2">
    <name type="scientific">Streptomyces rimosus subsp. rimosus</name>
    <dbReference type="NCBI Taxonomy" id="132474"/>
    <lineage>
        <taxon>Bacteria</taxon>
        <taxon>Bacillati</taxon>
        <taxon>Actinomycetota</taxon>
        <taxon>Actinomycetes</taxon>
        <taxon>Kitasatosporales</taxon>
        <taxon>Streptomycetaceae</taxon>
        <taxon>Streptomyces</taxon>
    </lineage>
</organism>
<accession>A0ABY3YUP6</accession>
<gene>
    <name evidence="1" type="ORF">SRIMR7_03550</name>
</gene>
<proteinExistence type="predicted"/>
<dbReference type="Proteomes" id="UP000829494">
    <property type="component" value="Chromosome"/>
</dbReference>
<reference evidence="1 2" key="1">
    <citation type="submission" date="2022-03" db="EMBL/GenBank/DDBJ databases">
        <title>Complete genome of Streptomyces rimosus ssp. rimosus R7 (=ATCC 10970).</title>
        <authorList>
            <person name="Beganovic S."/>
            <person name="Ruckert C."/>
            <person name="Busche T."/>
            <person name="Kalinowski J."/>
            <person name="Wittmann C."/>
        </authorList>
    </citation>
    <scope>NUCLEOTIDE SEQUENCE [LARGE SCALE GENOMIC DNA]</scope>
    <source>
        <strain evidence="1 2">R7</strain>
    </source>
</reference>
<dbReference type="EMBL" id="CP094298">
    <property type="protein sequence ID" value="UNZ01208.1"/>
    <property type="molecule type" value="Genomic_DNA"/>
</dbReference>
<evidence type="ECO:0000313" key="1">
    <source>
        <dbReference type="EMBL" id="UNZ01208.1"/>
    </source>
</evidence>
<keyword evidence="2" id="KW-1185">Reference proteome</keyword>
<name>A0ABY3YUP6_STRRM</name>
<dbReference type="RefSeq" id="WP_003985718.1">
    <property type="nucleotide sequence ID" value="NZ_CP043497.1"/>
</dbReference>
<evidence type="ECO:0008006" key="3">
    <source>
        <dbReference type="Google" id="ProtNLM"/>
    </source>
</evidence>
<sequence>MPLLLGEAMRPVEPLCSWFRRLAMGRMDPKSMKAYAHTAVLLAGFLRARQQDLLYLPSAP</sequence>